<gene>
    <name evidence="1" type="ORF">Tsubulata_013761</name>
</gene>
<accession>A0A9Q0G538</accession>
<comment type="caution">
    <text evidence="1">The sequence shown here is derived from an EMBL/GenBank/DDBJ whole genome shotgun (WGS) entry which is preliminary data.</text>
</comment>
<keyword evidence="2" id="KW-1185">Reference proteome</keyword>
<evidence type="ECO:0000313" key="1">
    <source>
        <dbReference type="EMBL" id="KAJ4842347.1"/>
    </source>
</evidence>
<protein>
    <submittedName>
        <fullName evidence="1">Uncharacterized protein</fullName>
    </submittedName>
</protein>
<feature type="non-terminal residue" evidence="1">
    <location>
        <position position="126"/>
    </location>
</feature>
<sequence length="126" mass="13829">MECQSQPLRSGEVLNFRWLSNGLVNLVDAMTGCIAAIKRPELFQHLFFFLVDPQGLSSSLSISEIEALSESMSKNYWGWVSDFAPIATLAPTFVAHYTERSLGAPAKVTILGKKGICLSLQLMTCS</sequence>
<name>A0A9Q0G538_9ROSI</name>
<reference evidence="1" key="2">
    <citation type="journal article" date="2023" name="Plants (Basel)">
        <title>Annotation of the Turnera subulata (Passifloraceae) Draft Genome Reveals the S-Locus Evolved after the Divergence of Turneroideae from Passifloroideae in a Stepwise Manner.</title>
        <authorList>
            <person name="Henning P.M."/>
            <person name="Roalson E.H."/>
            <person name="Mir W."/>
            <person name="McCubbin A.G."/>
            <person name="Shore J.S."/>
        </authorList>
    </citation>
    <scope>NUCLEOTIDE SEQUENCE</scope>
    <source>
        <strain evidence="1">F60SS</strain>
    </source>
</reference>
<organism evidence="1 2">
    <name type="scientific">Turnera subulata</name>
    <dbReference type="NCBI Taxonomy" id="218843"/>
    <lineage>
        <taxon>Eukaryota</taxon>
        <taxon>Viridiplantae</taxon>
        <taxon>Streptophyta</taxon>
        <taxon>Embryophyta</taxon>
        <taxon>Tracheophyta</taxon>
        <taxon>Spermatophyta</taxon>
        <taxon>Magnoliopsida</taxon>
        <taxon>eudicotyledons</taxon>
        <taxon>Gunneridae</taxon>
        <taxon>Pentapetalae</taxon>
        <taxon>rosids</taxon>
        <taxon>fabids</taxon>
        <taxon>Malpighiales</taxon>
        <taxon>Passifloraceae</taxon>
        <taxon>Turnera</taxon>
    </lineage>
</organism>
<dbReference type="EMBL" id="JAKUCV010002511">
    <property type="protein sequence ID" value="KAJ4842347.1"/>
    <property type="molecule type" value="Genomic_DNA"/>
</dbReference>
<dbReference type="Proteomes" id="UP001141552">
    <property type="component" value="Unassembled WGS sequence"/>
</dbReference>
<dbReference type="AlphaFoldDB" id="A0A9Q0G538"/>
<reference evidence="1" key="1">
    <citation type="submission" date="2022-02" db="EMBL/GenBank/DDBJ databases">
        <authorList>
            <person name="Henning P.M."/>
            <person name="McCubbin A.G."/>
            <person name="Shore J.S."/>
        </authorList>
    </citation>
    <scope>NUCLEOTIDE SEQUENCE</scope>
    <source>
        <strain evidence="1">F60SS</strain>
        <tissue evidence="1">Leaves</tissue>
    </source>
</reference>
<proteinExistence type="predicted"/>
<evidence type="ECO:0000313" key="2">
    <source>
        <dbReference type="Proteomes" id="UP001141552"/>
    </source>
</evidence>